<dbReference type="EMBL" id="JXYS01000032">
    <property type="protein sequence ID" value="KJF17675.1"/>
    <property type="molecule type" value="Genomic_DNA"/>
</dbReference>
<comment type="caution">
    <text evidence="1">The sequence shown here is derived from an EMBL/GenBank/DDBJ whole genome shotgun (WGS) entry which is preliminary data.</text>
</comment>
<dbReference type="Proteomes" id="UP000032360">
    <property type="component" value="Unassembled WGS sequence"/>
</dbReference>
<accession>A0A0D8HI59</accession>
<evidence type="ECO:0000313" key="2">
    <source>
        <dbReference type="Proteomes" id="UP000032360"/>
    </source>
</evidence>
<organism evidence="1 2">
    <name type="scientific">Acidithrix ferrooxidans</name>
    <dbReference type="NCBI Taxonomy" id="1280514"/>
    <lineage>
        <taxon>Bacteria</taxon>
        <taxon>Bacillati</taxon>
        <taxon>Actinomycetota</taxon>
        <taxon>Acidimicrobiia</taxon>
        <taxon>Acidimicrobiales</taxon>
        <taxon>Acidimicrobiaceae</taxon>
        <taxon>Acidithrix</taxon>
    </lineage>
</organism>
<gene>
    <name evidence="1" type="ORF">AXFE_14700</name>
</gene>
<dbReference type="OrthoDB" id="9996938at2"/>
<reference evidence="1 2" key="1">
    <citation type="submission" date="2015-01" db="EMBL/GenBank/DDBJ databases">
        <title>Draft genome of the acidophilic iron oxidizer Acidithrix ferrooxidans strain Py-F3.</title>
        <authorList>
            <person name="Poehlein A."/>
            <person name="Eisen S."/>
            <person name="Schloemann M."/>
            <person name="Johnson B.D."/>
            <person name="Daniel R."/>
            <person name="Muehling M."/>
        </authorList>
    </citation>
    <scope>NUCLEOTIDE SEQUENCE [LARGE SCALE GENOMIC DNA]</scope>
    <source>
        <strain evidence="1 2">Py-F3</strain>
    </source>
</reference>
<name>A0A0D8HI59_9ACTN</name>
<evidence type="ECO:0000313" key="1">
    <source>
        <dbReference type="EMBL" id="KJF17675.1"/>
    </source>
</evidence>
<keyword evidence="2" id="KW-1185">Reference proteome</keyword>
<dbReference type="AlphaFoldDB" id="A0A0D8HI59"/>
<dbReference type="RefSeq" id="WP_052605207.1">
    <property type="nucleotide sequence ID" value="NZ_JXYS01000032.1"/>
</dbReference>
<proteinExistence type="predicted"/>
<sequence length="216" mass="23909">MPAKHQIQVNTIDFVHLGRLGSEVFGLNLKSGFINRIELDENEVPLGLHAYQTYRLDGIQRDRPPDASRPDVIFGGTYKLAPIATSPKKITTSIERNLLAQGMKILGGLGPSIAYAQLSGNFASTTIIQVDKHVAMERNQKSGLLGVTFPFGPSVHFFPVRDPRVIATYPNELPRLENSKEIESHLGYRPHFLLLALARVNKGYCKKVVVSVLPEP</sequence>
<dbReference type="STRING" id="1280514.AXFE_14700"/>
<protein>
    <submittedName>
        <fullName evidence="1">Uncharacterized protein</fullName>
    </submittedName>
</protein>